<proteinExistence type="predicted"/>
<evidence type="ECO:0000313" key="2">
    <source>
        <dbReference type="EMBL" id="KAG1290033.1"/>
    </source>
</evidence>
<feature type="region of interest" description="Disordered" evidence="1">
    <location>
        <begin position="1"/>
        <end position="112"/>
    </location>
</feature>
<feature type="compositionally biased region" description="Basic and acidic residues" evidence="1">
    <location>
        <begin position="60"/>
        <end position="74"/>
    </location>
</feature>
<keyword evidence="3" id="KW-1185">Reference proteome</keyword>
<organism evidence="2 3">
    <name type="scientific">Rhizopus oryzae</name>
    <name type="common">Mucormycosis agent</name>
    <name type="synonym">Rhizopus arrhizus var. delemar</name>
    <dbReference type="NCBI Taxonomy" id="64495"/>
    <lineage>
        <taxon>Eukaryota</taxon>
        <taxon>Fungi</taxon>
        <taxon>Fungi incertae sedis</taxon>
        <taxon>Mucoromycota</taxon>
        <taxon>Mucoromycotina</taxon>
        <taxon>Mucoromycetes</taxon>
        <taxon>Mucorales</taxon>
        <taxon>Mucorineae</taxon>
        <taxon>Rhizopodaceae</taxon>
        <taxon>Rhizopus</taxon>
    </lineage>
</organism>
<dbReference type="Proteomes" id="UP000716291">
    <property type="component" value="Unassembled WGS sequence"/>
</dbReference>
<gene>
    <name evidence="2" type="ORF">G6F64_013972</name>
</gene>
<evidence type="ECO:0000313" key="3">
    <source>
        <dbReference type="Proteomes" id="UP000716291"/>
    </source>
</evidence>
<feature type="compositionally biased region" description="Basic and acidic residues" evidence="1">
    <location>
        <begin position="84"/>
        <end position="99"/>
    </location>
</feature>
<comment type="caution">
    <text evidence="2">The sequence shown here is derived from an EMBL/GenBank/DDBJ whole genome shotgun (WGS) entry which is preliminary data.</text>
</comment>
<feature type="compositionally biased region" description="Basic and acidic residues" evidence="1">
    <location>
        <begin position="25"/>
        <end position="36"/>
    </location>
</feature>
<reference evidence="2" key="1">
    <citation type="journal article" date="2020" name="Microb. Genom.">
        <title>Genetic diversity of clinical and environmental Mucorales isolates obtained from an investigation of mucormycosis cases among solid organ transplant recipients.</title>
        <authorList>
            <person name="Nguyen M.H."/>
            <person name="Kaul D."/>
            <person name="Muto C."/>
            <person name="Cheng S.J."/>
            <person name="Richter R.A."/>
            <person name="Bruno V.M."/>
            <person name="Liu G."/>
            <person name="Beyhan S."/>
            <person name="Sundermann A.J."/>
            <person name="Mounaud S."/>
            <person name="Pasculle A.W."/>
            <person name="Nierman W.C."/>
            <person name="Driscoll E."/>
            <person name="Cumbie R."/>
            <person name="Clancy C.J."/>
            <person name="Dupont C.L."/>
        </authorList>
    </citation>
    <scope>NUCLEOTIDE SEQUENCE</scope>
    <source>
        <strain evidence="2">GL11</strain>
    </source>
</reference>
<name>A0A9P6WUA1_RHIOR</name>
<protein>
    <submittedName>
        <fullName evidence="2">Uncharacterized protein</fullName>
    </submittedName>
</protein>
<sequence>MAGMISDGVAAPGGGQPSQPDGEQQDQHHALPEVRQRKAQHGRRHDAAAQVVVAVQAGDEPQRDADHTGQHDGHEDELEGGGDALHDQFDRGDAVHEGRAQVTVQRAPQESGVLLPHGQVQAQAGDHRLAGGLAGFGADQQFDRVAHGVHREEDHDRNGQQHEQTLYQSAEDEQGHVMISLVGSGFLGAAPAPS</sequence>
<accession>A0A9P6WUA1</accession>
<evidence type="ECO:0000256" key="1">
    <source>
        <dbReference type="SAM" id="MobiDB-lite"/>
    </source>
</evidence>
<feature type="compositionally biased region" description="Low complexity" evidence="1">
    <location>
        <begin position="48"/>
        <end position="57"/>
    </location>
</feature>
<dbReference type="EMBL" id="JAANQT010006904">
    <property type="protein sequence ID" value="KAG1290033.1"/>
    <property type="molecule type" value="Genomic_DNA"/>
</dbReference>
<dbReference type="AlphaFoldDB" id="A0A9P6WUA1"/>